<evidence type="ECO:0000313" key="14">
    <source>
        <dbReference type="EMBL" id="RHC66945.1"/>
    </source>
</evidence>
<evidence type="ECO:0000313" key="15">
    <source>
        <dbReference type="Proteomes" id="UP000284621"/>
    </source>
</evidence>
<dbReference type="EMBL" id="QSID01000003">
    <property type="protein sequence ID" value="RHC66945.1"/>
    <property type="molecule type" value="Genomic_DNA"/>
</dbReference>
<evidence type="ECO:0000256" key="10">
    <source>
        <dbReference type="ARBA" id="ARBA00023306"/>
    </source>
</evidence>
<keyword evidence="4" id="KW-0963">Cytoplasm</keyword>
<evidence type="ECO:0000256" key="6">
    <source>
        <dbReference type="ARBA" id="ARBA00022829"/>
    </source>
</evidence>
<feature type="domain" description="Core-binding (CB)" evidence="13">
    <location>
        <begin position="50"/>
        <end position="132"/>
    </location>
</feature>
<dbReference type="PROSITE" id="PS51900">
    <property type="entry name" value="CB"/>
    <property type="match status" value="1"/>
</dbReference>
<keyword evidence="9" id="KW-0233">DNA recombination</keyword>
<evidence type="ECO:0000256" key="9">
    <source>
        <dbReference type="ARBA" id="ARBA00023172"/>
    </source>
</evidence>
<dbReference type="AlphaFoldDB" id="A0A414B829"/>
<dbReference type="Pfam" id="PF02899">
    <property type="entry name" value="Phage_int_SAM_1"/>
    <property type="match status" value="1"/>
</dbReference>
<keyword evidence="10" id="KW-0131">Cell cycle</keyword>
<dbReference type="InterPro" id="IPR050090">
    <property type="entry name" value="Tyrosine_recombinase_XerCD"/>
</dbReference>
<evidence type="ECO:0000259" key="13">
    <source>
        <dbReference type="PROSITE" id="PS51900"/>
    </source>
</evidence>
<dbReference type="InterPro" id="IPR013762">
    <property type="entry name" value="Integrase-like_cat_sf"/>
</dbReference>
<dbReference type="PANTHER" id="PTHR30349">
    <property type="entry name" value="PHAGE INTEGRASE-RELATED"/>
    <property type="match status" value="1"/>
</dbReference>
<comment type="function">
    <text evidence="1">Site-specific tyrosine recombinase, which acts by catalyzing the cutting and rejoining of the recombining DNA molecules.</text>
</comment>
<comment type="subcellular location">
    <subcellularLocation>
        <location evidence="2">Cytoplasm</location>
    </subcellularLocation>
</comment>
<dbReference type="GO" id="GO:0015074">
    <property type="term" value="P:DNA integration"/>
    <property type="evidence" value="ECO:0007669"/>
    <property type="project" value="UniProtKB-KW"/>
</dbReference>
<feature type="domain" description="Tyr recombinase" evidence="12">
    <location>
        <begin position="153"/>
        <end position="327"/>
    </location>
</feature>
<protein>
    <submittedName>
        <fullName evidence="14">Integrase</fullName>
    </submittedName>
</protein>
<keyword evidence="5" id="KW-0132">Cell division</keyword>
<evidence type="ECO:0000256" key="11">
    <source>
        <dbReference type="PROSITE-ProRule" id="PRU01248"/>
    </source>
</evidence>
<dbReference type="RefSeq" id="WP_118380599.1">
    <property type="nucleotide sequence ID" value="NZ_CABJFJ010000003.1"/>
</dbReference>
<dbReference type="InterPro" id="IPR004107">
    <property type="entry name" value="Integrase_SAM-like_N"/>
</dbReference>
<keyword evidence="8 11" id="KW-0238">DNA-binding</keyword>
<evidence type="ECO:0000256" key="3">
    <source>
        <dbReference type="ARBA" id="ARBA00008857"/>
    </source>
</evidence>
<dbReference type="PANTHER" id="PTHR30349:SF77">
    <property type="entry name" value="TYROSINE RECOMBINASE XERC"/>
    <property type="match status" value="1"/>
</dbReference>
<keyword evidence="6" id="KW-0159">Chromosome partition</keyword>
<keyword evidence="7" id="KW-0229">DNA integration</keyword>
<evidence type="ECO:0000256" key="8">
    <source>
        <dbReference type="ARBA" id="ARBA00023125"/>
    </source>
</evidence>
<gene>
    <name evidence="14" type="ORF">DW833_03655</name>
</gene>
<dbReference type="PROSITE" id="PS51898">
    <property type="entry name" value="TYR_RECOMBINASE"/>
    <property type="match status" value="1"/>
</dbReference>
<evidence type="ECO:0000256" key="4">
    <source>
        <dbReference type="ARBA" id="ARBA00022490"/>
    </source>
</evidence>
<dbReference type="Pfam" id="PF00589">
    <property type="entry name" value="Phage_integrase"/>
    <property type="match status" value="1"/>
</dbReference>
<dbReference type="Gene3D" id="1.10.150.130">
    <property type="match status" value="1"/>
</dbReference>
<evidence type="ECO:0000256" key="1">
    <source>
        <dbReference type="ARBA" id="ARBA00003283"/>
    </source>
</evidence>
<keyword evidence="15" id="KW-1185">Reference proteome</keyword>
<sequence length="331" mass="38837">MQEQFVNEFMAKVTDLISDADLNIVYRQLMIHVSEYEVRKKSTEVVIYEGYLPECYEVFFVTRKIEGMSMKSLELYNMVLKHFFYCLNKKIEKITTNDIRVYLYKVQQERQLSNATLDSRRTIIHSFLEWAANEQYIGSNPCRSIRPIKYERPKRNPLTAIELEMLRNTCQTIRDAAIIEFLYSTGCRVTEMERADITDVDFAKKEVLLFGKGNKHRISYINARAELALKKYLEIREDDSPALFVSERKPHGRIKKAAIEKRVRQLGEMSQIGRRVYPHLIRHTTATDGLFRGMPVEEVQKLLGHVNITTTMIYAEVSEENTKNDHKKYIV</sequence>
<evidence type="ECO:0000259" key="12">
    <source>
        <dbReference type="PROSITE" id="PS51898"/>
    </source>
</evidence>
<dbReference type="Proteomes" id="UP000284621">
    <property type="component" value="Unassembled WGS sequence"/>
</dbReference>
<dbReference type="GO" id="GO:0006310">
    <property type="term" value="P:DNA recombination"/>
    <property type="evidence" value="ECO:0007669"/>
    <property type="project" value="UniProtKB-KW"/>
</dbReference>
<dbReference type="InterPro" id="IPR002104">
    <property type="entry name" value="Integrase_catalytic"/>
</dbReference>
<name>A0A414B829_9FIRM</name>
<dbReference type="GO" id="GO:0005737">
    <property type="term" value="C:cytoplasm"/>
    <property type="evidence" value="ECO:0007669"/>
    <property type="project" value="UniProtKB-SubCell"/>
</dbReference>
<organism evidence="14 15">
    <name type="scientific">Anaerobutyricum hallii</name>
    <dbReference type="NCBI Taxonomy" id="39488"/>
    <lineage>
        <taxon>Bacteria</taxon>
        <taxon>Bacillati</taxon>
        <taxon>Bacillota</taxon>
        <taxon>Clostridia</taxon>
        <taxon>Lachnospirales</taxon>
        <taxon>Lachnospiraceae</taxon>
        <taxon>Anaerobutyricum</taxon>
    </lineage>
</organism>
<dbReference type="InterPro" id="IPR044068">
    <property type="entry name" value="CB"/>
</dbReference>
<comment type="similarity">
    <text evidence="3">Belongs to the 'phage' integrase family.</text>
</comment>
<dbReference type="Gene3D" id="1.10.443.10">
    <property type="entry name" value="Intergrase catalytic core"/>
    <property type="match status" value="1"/>
</dbReference>
<reference evidence="14 15" key="1">
    <citation type="submission" date="2018-08" db="EMBL/GenBank/DDBJ databases">
        <title>A genome reference for cultivated species of the human gut microbiota.</title>
        <authorList>
            <person name="Zou Y."/>
            <person name="Xue W."/>
            <person name="Luo G."/>
        </authorList>
    </citation>
    <scope>NUCLEOTIDE SEQUENCE [LARGE SCALE GENOMIC DNA]</scope>
    <source>
        <strain evidence="14 15">AM34-3LB</strain>
    </source>
</reference>
<proteinExistence type="inferred from homology"/>
<dbReference type="InterPro" id="IPR010998">
    <property type="entry name" value="Integrase_recombinase_N"/>
</dbReference>
<dbReference type="SUPFAM" id="SSF56349">
    <property type="entry name" value="DNA breaking-rejoining enzymes"/>
    <property type="match status" value="1"/>
</dbReference>
<accession>A0A414B829</accession>
<evidence type="ECO:0000256" key="5">
    <source>
        <dbReference type="ARBA" id="ARBA00022618"/>
    </source>
</evidence>
<comment type="caution">
    <text evidence="14">The sequence shown here is derived from an EMBL/GenBank/DDBJ whole genome shotgun (WGS) entry which is preliminary data.</text>
</comment>
<dbReference type="GO" id="GO:0003677">
    <property type="term" value="F:DNA binding"/>
    <property type="evidence" value="ECO:0007669"/>
    <property type="project" value="UniProtKB-UniRule"/>
</dbReference>
<evidence type="ECO:0000256" key="2">
    <source>
        <dbReference type="ARBA" id="ARBA00004496"/>
    </source>
</evidence>
<dbReference type="GO" id="GO:0051301">
    <property type="term" value="P:cell division"/>
    <property type="evidence" value="ECO:0007669"/>
    <property type="project" value="UniProtKB-KW"/>
</dbReference>
<evidence type="ECO:0000256" key="7">
    <source>
        <dbReference type="ARBA" id="ARBA00022908"/>
    </source>
</evidence>
<dbReference type="InterPro" id="IPR011010">
    <property type="entry name" value="DNA_brk_join_enz"/>
</dbReference>
<dbReference type="GO" id="GO:0007059">
    <property type="term" value="P:chromosome segregation"/>
    <property type="evidence" value="ECO:0007669"/>
    <property type="project" value="UniProtKB-KW"/>
</dbReference>